<sequence length="151" mass="16297">MFTFQLTGASPGDHSVTQSVLADLRNPIAGGFDSGWALIPVAGWLSLLSSRYYTYTNMATNDSHKPSITIYINPLSQPLSQSQPNSRSPHKRKRIQVATIGGAYTTMIAARVGWTSSPSPTATRGTYSPSGWPSTRRGSRCLTCASRAWSS</sequence>
<feature type="compositionally biased region" description="Polar residues" evidence="1">
    <location>
        <begin position="115"/>
        <end position="133"/>
    </location>
</feature>
<accession>A0A409WRJ1</accession>
<dbReference type="EMBL" id="NHYD01003281">
    <property type="protein sequence ID" value="PPQ81128.1"/>
    <property type="molecule type" value="Genomic_DNA"/>
</dbReference>
<dbReference type="Proteomes" id="UP000283269">
    <property type="component" value="Unassembled WGS sequence"/>
</dbReference>
<gene>
    <name evidence="2" type="ORF">CVT25_014785</name>
</gene>
<protein>
    <submittedName>
        <fullName evidence="2">Uncharacterized protein</fullName>
    </submittedName>
</protein>
<dbReference type="AlphaFoldDB" id="A0A409WRJ1"/>
<comment type="caution">
    <text evidence="2">The sequence shown here is derived from an EMBL/GenBank/DDBJ whole genome shotgun (WGS) entry which is preliminary data.</text>
</comment>
<keyword evidence="3" id="KW-1185">Reference proteome</keyword>
<evidence type="ECO:0000313" key="3">
    <source>
        <dbReference type="Proteomes" id="UP000283269"/>
    </source>
</evidence>
<name>A0A409WRJ1_PSICY</name>
<evidence type="ECO:0000256" key="1">
    <source>
        <dbReference type="SAM" id="MobiDB-lite"/>
    </source>
</evidence>
<reference evidence="2 3" key="1">
    <citation type="journal article" date="2018" name="Evol. Lett.">
        <title>Horizontal gene cluster transfer increased hallucinogenic mushroom diversity.</title>
        <authorList>
            <person name="Reynolds H.T."/>
            <person name="Vijayakumar V."/>
            <person name="Gluck-Thaler E."/>
            <person name="Korotkin H.B."/>
            <person name="Matheny P.B."/>
            <person name="Slot J.C."/>
        </authorList>
    </citation>
    <scope>NUCLEOTIDE SEQUENCE [LARGE SCALE GENOMIC DNA]</scope>
    <source>
        <strain evidence="2 3">2631</strain>
    </source>
</reference>
<organism evidence="2 3">
    <name type="scientific">Psilocybe cyanescens</name>
    <dbReference type="NCBI Taxonomy" id="93625"/>
    <lineage>
        <taxon>Eukaryota</taxon>
        <taxon>Fungi</taxon>
        <taxon>Dikarya</taxon>
        <taxon>Basidiomycota</taxon>
        <taxon>Agaricomycotina</taxon>
        <taxon>Agaricomycetes</taxon>
        <taxon>Agaricomycetidae</taxon>
        <taxon>Agaricales</taxon>
        <taxon>Agaricineae</taxon>
        <taxon>Strophariaceae</taxon>
        <taxon>Psilocybe</taxon>
    </lineage>
</organism>
<proteinExistence type="predicted"/>
<feature type="region of interest" description="Disordered" evidence="1">
    <location>
        <begin position="115"/>
        <end position="137"/>
    </location>
</feature>
<dbReference type="InParanoid" id="A0A409WRJ1"/>
<evidence type="ECO:0000313" key="2">
    <source>
        <dbReference type="EMBL" id="PPQ81128.1"/>
    </source>
</evidence>